<gene>
    <name evidence="8" type="ORF">B1A74_09660</name>
</gene>
<proteinExistence type="inferred from homology"/>
<evidence type="ECO:0000256" key="3">
    <source>
        <dbReference type="ARBA" id="ARBA00022692"/>
    </source>
</evidence>
<dbReference type="AlphaFoldDB" id="A0A1V2ZX02"/>
<dbReference type="OrthoDB" id="9812991at2"/>
<reference evidence="8 9" key="1">
    <citation type="submission" date="2017-02" db="EMBL/GenBank/DDBJ databases">
        <title>Genomic diversity within the haloalkaliphilic genus Thioalkalivibrio.</title>
        <authorList>
            <person name="Ahn A.-C."/>
            <person name="Meier-Kolthoff J."/>
            <person name="Overmars L."/>
            <person name="Richter M."/>
            <person name="Woyke T."/>
            <person name="Sorokin D.Y."/>
            <person name="Muyzer G."/>
        </authorList>
    </citation>
    <scope>NUCLEOTIDE SEQUENCE [LARGE SCALE GENOMIC DNA]</scope>
    <source>
        <strain evidence="8 9">HL17</strain>
    </source>
</reference>
<keyword evidence="9" id="KW-1185">Reference proteome</keyword>
<dbReference type="SUPFAM" id="SSF117892">
    <property type="entry name" value="Band 7/SPFH domain"/>
    <property type="match status" value="1"/>
</dbReference>
<name>A0A1V2ZX02_9GAMM</name>
<evidence type="ECO:0000313" key="8">
    <source>
        <dbReference type="EMBL" id="OOC09658.1"/>
    </source>
</evidence>
<dbReference type="STRING" id="252474.B1A74_09660"/>
<evidence type="ECO:0000256" key="5">
    <source>
        <dbReference type="ARBA" id="ARBA00023136"/>
    </source>
</evidence>
<dbReference type="InterPro" id="IPR001107">
    <property type="entry name" value="Band_7"/>
</dbReference>
<comment type="caution">
    <text evidence="8">The sequence shown here is derived from an EMBL/GenBank/DDBJ whole genome shotgun (WGS) entry which is preliminary data.</text>
</comment>
<evidence type="ECO:0000259" key="7">
    <source>
        <dbReference type="SMART" id="SM00244"/>
    </source>
</evidence>
<dbReference type="Pfam" id="PF01145">
    <property type="entry name" value="Band_7"/>
    <property type="match status" value="1"/>
</dbReference>
<comment type="subcellular location">
    <subcellularLocation>
        <location evidence="1">Membrane</location>
        <topology evidence="1">Single-pass membrane protein</topology>
    </subcellularLocation>
</comment>
<keyword evidence="4" id="KW-1133">Transmembrane helix</keyword>
<evidence type="ECO:0000256" key="4">
    <source>
        <dbReference type="ARBA" id="ARBA00022989"/>
    </source>
</evidence>
<dbReference type="GO" id="GO:0008233">
    <property type="term" value="F:peptidase activity"/>
    <property type="evidence" value="ECO:0007669"/>
    <property type="project" value="UniProtKB-KW"/>
</dbReference>
<keyword evidence="3" id="KW-0812">Transmembrane</keyword>
<evidence type="ECO:0000256" key="6">
    <source>
        <dbReference type="PIRNR" id="PIRNR005651"/>
    </source>
</evidence>
<accession>A0A1V2ZX02</accession>
<dbReference type="CDD" id="cd03405">
    <property type="entry name" value="SPFH_HflC"/>
    <property type="match status" value="1"/>
</dbReference>
<feature type="domain" description="Band 7" evidence="7">
    <location>
        <begin position="18"/>
        <end position="181"/>
    </location>
</feature>
<sequence>MLRIAGIAVVVIGIVVALSTYTVDERERVIKFALGELREVDQEPGLHFKFPLIQNVEKFDARIMTLNIPPDRFLTSEAKNIIVDFYAKWRINDVGQFYRATRGDERLAEERLSQILRDGMRNEFARYELQDVVAGERLTIMGAVRQAALETALELGVDLVDVRIRRMDLPDEVSESVFDRMRAERERVAQDFRARGQEEAERIRSRADRDRTVILANAYRDSEVIRGEGDARATEILGTSFGEDEEFFRFYRSLIAYRNSLQGENSTFVLEPNSEFFQFFNAPGGERPSRTPQLPQPAE</sequence>
<comment type="similarity">
    <text evidence="2 6">Belongs to the band 7/mec-2 family. HflC subfamily.</text>
</comment>
<keyword evidence="8" id="KW-0378">Hydrolase</keyword>
<keyword evidence="5" id="KW-0472">Membrane</keyword>
<dbReference type="RefSeq" id="WP_018946842.1">
    <property type="nucleotide sequence ID" value="NZ_MUZR01000040.1"/>
</dbReference>
<protein>
    <recommendedName>
        <fullName evidence="6">Protein HflC</fullName>
    </recommendedName>
</protein>
<dbReference type="PIRSF" id="PIRSF005651">
    <property type="entry name" value="HflC"/>
    <property type="match status" value="1"/>
</dbReference>
<dbReference type="PANTHER" id="PTHR42911">
    <property type="entry name" value="MODULATOR OF FTSH PROTEASE HFLC"/>
    <property type="match status" value="1"/>
</dbReference>
<evidence type="ECO:0000313" key="9">
    <source>
        <dbReference type="Proteomes" id="UP000189177"/>
    </source>
</evidence>
<evidence type="ECO:0000256" key="2">
    <source>
        <dbReference type="ARBA" id="ARBA00007862"/>
    </source>
</evidence>
<keyword evidence="8" id="KW-0645">Protease</keyword>
<dbReference type="EMBL" id="MUZR01000040">
    <property type="protein sequence ID" value="OOC09658.1"/>
    <property type="molecule type" value="Genomic_DNA"/>
</dbReference>
<dbReference type="SMART" id="SM00244">
    <property type="entry name" value="PHB"/>
    <property type="match status" value="1"/>
</dbReference>
<evidence type="ECO:0000256" key="1">
    <source>
        <dbReference type="ARBA" id="ARBA00004167"/>
    </source>
</evidence>
<dbReference type="InterPro" id="IPR036013">
    <property type="entry name" value="Band_7/SPFH_dom_sf"/>
</dbReference>
<dbReference type="GO" id="GO:0006508">
    <property type="term" value="P:proteolysis"/>
    <property type="evidence" value="ECO:0007669"/>
    <property type="project" value="UniProtKB-KW"/>
</dbReference>
<dbReference type="Proteomes" id="UP000189177">
    <property type="component" value="Unassembled WGS sequence"/>
</dbReference>
<dbReference type="PANTHER" id="PTHR42911:SF1">
    <property type="entry name" value="MODULATOR OF FTSH PROTEASE HFLC"/>
    <property type="match status" value="1"/>
</dbReference>
<dbReference type="GO" id="GO:0016020">
    <property type="term" value="C:membrane"/>
    <property type="evidence" value="ECO:0007669"/>
    <property type="project" value="UniProtKB-SubCell"/>
</dbReference>
<dbReference type="NCBIfam" id="TIGR01932">
    <property type="entry name" value="hflC"/>
    <property type="match status" value="1"/>
</dbReference>
<dbReference type="InterPro" id="IPR010200">
    <property type="entry name" value="HflC"/>
</dbReference>
<organism evidence="8 9">
    <name type="scientific">Thioalkalivibrio halophilus</name>
    <dbReference type="NCBI Taxonomy" id="252474"/>
    <lineage>
        <taxon>Bacteria</taxon>
        <taxon>Pseudomonadati</taxon>
        <taxon>Pseudomonadota</taxon>
        <taxon>Gammaproteobacteria</taxon>
        <taxon>Chromatiales</taxon>
        <taxon>Ectothiorhodospiraceae</taxon>
        <taxon>Thioalkalivibrio</taxon>
    </lineage>
</organism>
<comment type="function">
    <text evidence="6">HflC and HflK could regulate a protease.</text>
</comment>
<dbReference type="Gene3D" id="3.30.479.30">
    <property type="entry name" value="Band 7 domain"/>
    <property type="match status" value="1"/>
</dbReference>